<dbReference type="SUPFAM" id="SSF53167">
    <property type="entry name" value="Purine and uridine phosphorylases"/>
    <property type="match status" value="1"/>
</dbReference>
<keyword evidence="6" id="KW-1185">Reference proteome</keyword>
<reference evidence="5 6" key="1">
    <citation type="submission" date="2023-02" db="EMBL/GenBank/DDBJ databases">
        <title>Genome sequence of Lacticaseibacillus sp. KACC 23028.</title>
        <authorList>
            <person name="Kim S."/>
            <person name="Heo J."/>
            <person name="Kwon S.-W."/>
        </authorList>
    </citation>
    <scope>NUCLEOTIDE SEQUENCE [LARGE SCALE GENOMIC DNA]</scope>
    <source>
        <strain evidence="5 6">KACC 23028</strain>
    </source>
</reference>
<evidence type="ECO:0000313" key="5">
    <source>
        <dbReference type="EMBL" id="WDF82842.1"/>
    </source>
</evidence>
<dbReference type="PANTHER" id="PTHR43691">
    <property type="entry name" value="URIDINE PHOSPHORYLASE"/>
    <property type="match status" value="1"/>
</dbReference>
<dbReference type="EMBL" id="CP117884">
    <property type="protein sequence ID" value="WDF82842.1"/>
    <property type="molecule type" value="Genomic_DNA"/>
</dbReference>
<sequence>MDLSLLNYDANPDAVINPFRNEGFHFPKRMTFAILQDDEVNAFAAAHDGEQLALFETISADFPVYAITVAGERIGLCRCPLGAPAATQLLDFLIAYGARQIIAVGSCGVLTDQPENSFLVVHSALRDEGTSFHYLPPADVIQLDAKFATRIEAGLHTQNVATVPVNTWTNDGFFRETRAHVQDRLRRGFTVVEMESAAMAACAQFRGVQFGQILFTADSLANLDQHDPRDFGKDAHFRALELATICLTNL</sequence>
<gene>
    <name evidence="5" type="ORF">PQ472_00960</name>
</gene>
<protein>
    <recommendedName>
        <fullName evidence="2">Uridine phosphorylase</fullName>
        <ecNumber evidence="1">2.4.2.3</ecNumber>
    </recommendedName>
</protein>
<dbReference type="EC" id="2.4.2.3" evidence="1"/>
<dbReference type="RefSeq" id="WP_274260574.1">
    <property type="nucleotide sequence ID" value="NZ_CP117884.1"/>
</dbReference>
<organism evidence="5 6">
    <name type="scientific">Lacticaseibacillus pabuli</name>
    <dbReference type="NCBI Taxonomy" id="3025672"/>
    <lineage>
        <taxon>Bacteria</taxon>
        <taxon>Bacillati</taxon>
        <taxon>Bacillota</taxon>
        <taxon>Bacilli</taxon>
        <taxon>Lactobacillales</taxon>
        <taxon>Lactobacillaceae</taxon>
        <taxon>Lacticaseibacillus</taxon>
    </lineage>
</organism>
<evidence type="ECO:0000256" key="2">
    <source>
        <dbReference type="ARBA" id="ARBA00021980"/>
    </source>
</evidence>
<dbReference type="CDD" id="cd09007">
    <property type="entry name" value="NP-I_spr0068"/>
    <property type="match status" value="1"/>
</dbReference>
<evidence type="ECO:0000313" key="6">
    <source>
        <dbReference type="Proteomes" id="UP001220377"/>
    </source>
</evidence>
<evidence type="ECO:0000256" key="3">
    <source>
        <dbReference type="ARBA" id="ARBA00048447"/>
    </source>
</evidence>
<dbReference type="InterPro" id="IPR000845">
    <property type="entry name" value="Nucleoside_phosphorylase_d"/>
</dbReference>
<name>A0ABY7WRP2_9LACO</name>
<feature type="domain" description="Nucleoside phosphorylase" evidence="4">
    <location>
        <begin position="39"/>
        <end position="232"/>
    </location>
</feature>
<dbReference type="PANTHER" id="PTHR43691:SF11">
    <property type="entry name" value="FI09636P-RELATED"/>
    <property type="match status" value="1"/>
</dbReference>
<comment type="catalytic activity">
    <reaction evidence="3">
        <text>uridine + phosphate = alpha-D-ribose 1-phosphate + uracil</text>
        <dbReference type="Rhea" id="RHEA:24388"/>
        <dbReference type="ChEBI" id="CHEBI:16704"/>
        <dbReference type="ChEBI" id="CHEBI:17568"/>
        <dbReference type="ChEBI" id="CHEBI:43474"/>
        <dbReference type="ChEBI" id="CHEBI:57720"/>
        <dbReference type="EC" id="2.4.2.3"/>
    </reaction>
</comment>
<dbReference type="InterPro" id="IPR035994">
    <property type="entry name" value="Nucleoside_phosphorylase_sf"/>
</dbReference>
<proteinExistence type="predicted"/>
<dbReference type="Gene3D" id="3.40.50.1580">
    <property type="entry name" value="Nucleoside phosphorylase domain"/>
    <property type="match status" value="1"/>
</dbReference>
<evidence type="ECO:0000256" key="1">
    <source>
        <dbReference type="ARBA" id="ARBA00011888"/>
    </source>
</evidence>
<accession>A0ABY7WRP2</accession>
<dbReference type="Pfam" id="PF01048">
    <property type="entry name" value="PNP_UDP_1"/>
    <property type="match status" value="1"/>
</dbReference>
<evidence type="ECO:0000259" key="4">
    <source>
        <dbReference type="Pfam" id="PF01048"/>
    </source>
</evidence>
<dbReference type="Proteomes" id="UP001220377">
    <property type="component" value="Chromosome"/>
</dbReference>